<dbReference type="PANTHER" id="PTHR43205:SF7">
    <property type="entry name" value="PROSTAGLANDIN REDUCTASE 1"/>
    <property type="match status" value="1"/>
</dbReference>
<proteinExistence type="predicted"/>
<dbReference type="EMBL" id="JAMD01000001">
    <property type="protein sequence ID" value="KEJ97582.1"/>
    <property type="molecule type" value="Genomic_DNA"/>
</dbReference>
<dbReference type="PANTHER" id="PTHR43205">
    <property type="entry name" value="PROSTAGLANDIN REDUCTASE"/>
    <property type="match status" value="1"/>
</dbReference>
<dbReference type="InterPro" id="IPR045010">
    <property type="entry name" value="MDR_fam"/>
</dbReference>
<dbReference type="Proteomes" id="UP000027746">
    <property type="component" value="Unassembled WGS sequence"/>
</dbReference>
<dbReference type="CDD" id="cd05288">
    <property type="entry name" value="PGDH"/>
    <property type="match status" value="1"/>
</dbReference>
<comment type="caution">
    <text evidence="3">The sequence shown here is derived from an EMBL/GenBank/DDBJ whole genome shotgun (WGS) entry which is preliminary data.</text>
</comment>
<name>A0A073JIP0_9RHOB</name>
<evidence type="ECO:0000313" key="4">
    <source>
        <dbReference type="Proteomes" id="UP000027746"/>
    </source>
</evidence>
<dbReference type="InterPro" id="IPR013149">
    <property type="entry name" value="ADH-like_C"/>
</dbReference>
<evidence type="ECO:0000259" key="2">
    <source>
        <dbReference type="SMART" id="SM00829"/>
    </source>
</evidence>
<dbReference type="InterPro" id="IPR020843">
    <property type="entry name" value="ER"/>
</dbReference>
<dbReference type="Gene3D" id="3.90.180.10">
    <property type="entry name" value="Medium-chain alcohol dehydrogenases, catalytic domain"/>
    <property type="match status" value="1"/>
</dbReference>
<dbReference type="GO" id="GO:0016628">
    <property type="term" value="F:oxidoreductase activity, acting on the CH-CH group of donors, NAD or NADP as acceptor"/>
    <property type="evidence" value="ECO:0007669"/>
    <property type="project" value="InterPro"/>
</dbReference>
<dbReference type="SUPFAM" id="SSF51735">
    <property type="entry name" value="NAD(P)-binding Rossmann-fold domains"/>
    <property type="match status" value="1"/>
</dbReference>
<dbReference type="Gene3D" id="3.40.50.720">
    <property type="entry name" value="NAD(P)-binding Rossmann-like Domain"/>
    <property type="match status" value="1"/>
</dbReference>
<protein>
    <submittedName>
        <fullName evidence="3">Oxidoreductase</fullName>
    </submittedName>
</protein>
<gene>
    <name evidence="3" type="ORF">SUH3_00945</name>
</gene>
<accession>A0A073JIP0</accession>
<feature type="domain" description="Enoyl reductase (ER)" evidence="2">
    <location>
        <begin position="16"/>
        <end position="329"/>
    </location>
</feature>
<evidence type="ECO:0000256" key="1">
    <source>
        <dbReference type="ARBA" id="ARBA00023002"/>
    </source>
</evidence>
<dbReference type="AlphaFoldDB" id="A0A073JIP0"/>
<organism evidence="3 4">
    <name type="scientific">Pseudosulfitobacter pseudonitzschiae</name>
    <dbReference type="NCBI Taxonomy" id="1402135"/>
    <lineage>
        <taxon>Bacteria</taxon>
        <taxon>Pseudomonadati</taxon>
        <taxon>Pseudomonadota</taxon>
        <taxon>Alphaproteobacteria</taxon>
        <taxon>Rhodobacterales</taxon>
        <taxon>Roseobacteraceae</taxon>
        <taxon>Pseudosulfitobacter</taxon>
    </lineage>
</organism>
<dbReference type="InterPro" id="IPR036291">
    <property type="entry name" value="NAD(P)-bd_dom_sf"/>
</dbReference>
<evidence type="ECO:0000313" key="3">
    <source>
        <dbReference type="EMBL" id="KEJ97582.1"/>
    </source>
</evidence>
<sequence length="336" mass="35628">MTMNNRQIVVQTLPDGTLTEDNFALEETPMPTAGDGEVLLKTILMSIDAANRSWMQGATYRDAVKAGDVMATYSICEVVESNTPRVAVGDIVAAEAVWADYVVRPAHKVEKLPKVDQLSHLISVYGIAGKTAFHGLVSVGKPMAGETIVVSAAAGSVGGYVGQIGKALGCRVVGIAGGPEKCKWVVDALGFDACVDYREAGLFKALRAECPDGIDVYFDNVGGTVLETVLALMNEKGRIACCGAISQYDTKAPTGPRNLPGLVVVKRLRMEGFIVMDFADDDAKAIRALQTWVRSGQIKVTEDVVEGLENAPKALIGLLAGDNKGKRMVRVAADPS</sequence>
<keyword evidence="4" id="KW-1185">Reference proteome</keyword>
<dbReference type="Pfam" id="PF16884">
    <property type="entry name" value="ADH_N_2"/>
    <property type="match status" value="1"/>
</dbReference>
<dbReference type="InterPro" id="IPR011032">
    <property type="entry name" value="GroES-like_sf"/>
</dbReference>
<dbReference type="Pfam" id="PF00107">
    <property type="entry name" value="ADH_zinc_N"/>
    <property type="match status" value="1"/>
</dbReference>
<dbReference type="SMART" id="SM00829">
    <property type="entry name" value="PKS_ER"/>
    <property type="match status" value="1"/>
</dbReference>
<reference evidence="3 4" key="1">
    <citation type="submission" date="2014-01" db="EMBL/GenBank/DDBJ databases">
        <title>Sulfitobacter sp. H3 (MCCC 1A00686) Genome Sequencing.</title>
        <authorList>
            <person name="Lai Q."/>
            <person name="Hong Z."/>
        </authorList>
    </citation>
    <scope>NUCLEOTIDE SEQUENCE [LARGE SCALE GENOMIC DNA]</scope>
    <source>
        <strain evidence="3 4">H3</strain>
    </source>
</reference>
<dbReference type="InterPro" id="IPR041694">
    <property type="entry name" value="ADH_N_2"/>
</dbReference>
<keyword evidence="1" id="KW-0560">Oxidoreductase</keyword>
<dbReference type="FunFam" id="3.40.50.720:FF:000121">
    <property type="entry name" value="Prostaglandin reductase 2"/>
    <property type="match status" value="1"/>
</dbReference>
<dbReference type="SUPFAM" id="SSF50129">
    <property type="entry name" value="GroES-like"/>
    <property type="match status" value="1"/>
</dbReference>